<feature type="domain" description="Metallo-beta-lactamase" evidence="1">
    <location>
        <begin position="103"/>
        <end position="296"/>
    </location>
</feature>
<proteinExistence type="predicted"/>
<dbReference type="AlphaFoldDB" id="A0AAE3QXG2"/>
<dbReference type="GO" id="GO:0008270">
    <property type="term" value="F:zinc ion binding"/>
    <property type="evidence" value="ECO:0007669"/>
    <property type="project" value="InterPro"/>
</dbReference>
<comment type="caution">
    <text evidence="2">The sequence shown here is derived from an EMBL/GenBank/DDBJ whole genome shotgun (WGS) entry which is preliminary data.</text>
</comment>
<name>A0AAE3QXG2_9BACT</name>
<sequence>MENLVPVSYTSNPALLTILPVEKWKGTPLDAKGRFINHEFPFWPYLKDVLKWQTEHNLYKEIKKQERWQLPVRKDNSFLTSSDDVIVWLGHATFFIRINGVTLLTDPVFGNAGPVKRKAALPVAALDIKGLDYVLISHNHRDHCDKPSLKIVASQNPQTTYLTGLRMKGLLQDFTKSTQIQEAGWYQQYITDNSKINIYYLPSRHWARRGLTDTNTQLWGAYIIEAGGKTIYFSGDTGYGSHLKQVGELFPQIDYCIIGVGAFAPRWFMGSNHIAPDDAVKGFHEMKAKNMIPMHYGTFDLSDEPLSEPQRMLIDLKEQGQINGELKLLDIGEILPIG</sequence>
<dbReference type="InterPro" id="IPR036866">
    <property type="entry name" value="RibonucZ/Hydroxyglut_hydro"/>
</dbReference>
<dbReference type="GO" id="GO:0005737">
    <property type="term" value="C:cytoplasm"/>
    <property type="evidence" value="ECO:0007669"/>
    <property type="project" value="TreeGrafter"/>
</dbReference>
<dbReference type="RefSeq" id="WP_313985986.1">
    <property type="nucleotide sequence ID" value="NZ_JASJOS010000015.1"/>
</dbReference>
<evidence type="ECO:0000259" key="1">
    <source>
        <dbReference type="Pfam" id="PF12706"/>
    </source>
</evidence>
<evidence type="ECO:0000313" key="2">
    <source>
        <dbReference type="EMBL" id="MDJ1484539.1"/>
    </source>
</evidence>
<organism evidence="2 3">
    <name type="scientific">Xanthocytophaga flava</name>
    <dbReference type="NCBI Taxonomy" id="3048013"/>
    <lineage>
        <taxon>Bacteria</taxon>
        <taxon>Pseudomonadati</taxon>
        <taxon>Bacteroidota</taxon>
        <taxon>Cytophagia</taxon>
        <taxon>Cytophagales</taxon>
        <taxon>Rhodocytophagaceae</taxon>
        <taxon>Xanthocytophaga</taxon>
    </lineage>
</organism>
<dbReference type="PIRSF" id="PIRSF038896">
    <property type="entry name" value="NAPE-PLD"/>
    <property type="match status" value="1"/>
</dbReference>
<dbReference type="InterPro" id="IPR024884">
    <property type="entry name" value="NAPE-PLD"/>
</dbReference>
<protein>
    <submittedName>
        <fullName evidence="2">MBL fold metallo-hydrolase</fullName>
    </submittedName>
</protein>
<dbReference type="Proteomes" id="UP001241110">
    <property type="component" value="Unassembled WGS sequence"/>
</dbReference>
<dbReference type="InterPro" id="IPR001279">
    <property type="entry name" value="Metallo-B-lactamas"/>
</dbReference>
<dbReference type="PANTHER" id="PTHR15032">
    <property type="entry name" value="N-ACYL-PHOSPHATIDYLETHANOLAMINE-HYDROLYZING PHOSPHOLIPASE D"/>
    <property type="match status" value="1"/>
</dbReference>
<dbReference type="Pfam" id="PF12706">
    <property type="entry name" value="Lactamase_B_2"/>
    <property type="match status" value="1"/>
</dbReference>
<dbReference type="EMBL" id="JASJOS010000015">
    <property type="protein sequence ID" value="MDJ1484539.1"/>
    <property type="molecule type" value="Genomic_DNA"/>
</dbReference>
<reference evidence="2" key="1">
    <citation type="submission" date="2023-05" db="EMBL/GenBank/DDBJ databases">
        <authorList>
            <person name="Zhang X."/>
        </authorList>
    </citation>
    <scope>NUCLEOTIDE SEQUENCE</scope>
    <source>
        <strain evidence="2">YF14B1</strain>
    </source>
</reference>
<gene>
    <name evidence="2" type="ORF">QNI16_28835</name>
</gene>
<evidence type="ECO:0000313" key="3">
    <source>
        <dbReference type="Proteomes" id="UP001241110"/>
    </source>
</evidence>
<dbReference type="SUPFAM" id="SSF56281">
    <property type="entry name" value="Metallo-hydrolase/oxidoreductase"/>
    <property type="match status" value="1"/>
</dbReference>
<dbReference type="GO" id="GO:0070290">
    <property type="term" value="F:N-acylphosphatidylethanolamine-specific phospholipase D activity"/>
    <property type="evidence" value="ECO:0007669"/>
    <property type="project" value="InterPro"/>
</dbReference>
<dbReference type="Gene3D" id="3.60.15.10">
    <property type="entry name" value="Ribonuclease Z/Hydroxyacylglutathione hydrolase-like"/>
    <property type="match status" value="1"/>
</dbReference>
<accession>A0AAE3QXG2</accession>
<dbReference type="PANTHER" id="PTHR15032:SF4">
    <property type="entry name" value="N-ACYL-PHOSPHATIDYLETHANOLAMINE-HYDROLYZING PHOSPHOLIPASE D"/>
    <property type="match status" value="1"/>
</dbReference>